<dbReference type="HOGENOM" id="CLU_941366_0_0_1"/>
<dbReference type="InterPro" id="IPR011011">
    <property type="entry name" value="Znf_FYVE_PHD"/>
</dbReference>
<reference evidence="8" key="1">
    <citation type="journal article" date="2012" name="Nat. Biotechnol.">
        <title>Reference genome sequence of the model plant Setaria.</title>
        <authorList>
            <person name="Bennetzen J.L."/>
            <person name="Schmutz J."/>
            <person name="Wang H."/>
            <person name="Percifield R."/>
            <person name="Hawkins J."/>
            <person name="Pontaroli A.C."/>
            <person name="Estep M."/>
            <person name="Feng L."/>
            <person name="Vaughn J.N."/>
            <person name="Grimwood J."/>
            <person name="Jenkins J."/>
            <person name="Barry K."/>
            <person name="Lindquist E."/>
            <person name="Hellsten U."/>
            <person name="Deshpande S."/>
            <person name="Wang X."/>
            <person name="Wu X."/>
            <person name="Mitros T."/>
            <person name="Triplett J."/>
            <person name="Yang X."/>
            <person name="Ye C.Y."/>
            <person name="Mauro-Herrera M."/>
            <person name="Wang L."/>
            <person name="Li P."/>
            <person name="Sharma M."/>
            <person name="Sharma R."/>
            <person name="Ronald P.C."/>
            <person name="Panaud O."/>
            <person name="Kellogg E.A."/>
            <person name="Brutnell T.P."/>
            <person name="Doust A.N."/>
            <person name="Tuskan G.A."/>
            <person name="Rokhsar D."/>
            <person name="Devos K.M."/>
        </authorList>
    </citation>
    <scope>NUCLEOTIDE SEQUENCE [LARGE SCALE GENOMIC DNA]</scope>
    <source>
        <strain evidence="8">cv. Yugu1</strain>
    </source>
</reference>
<dbReference type="SUPFAM" id="SSF57903">
    <property type="entry name" value="FYVE/PHD zinc finger"/>
    <property type="match status" value="1"/>
</dbReference>
<dbReference type="AlphaFoldDB" id="K4AJ40"/>
<dbReference type="STRING" id="4555.K4AJ40"/>
<feature type="compositionally biased region" description="Pro residues" evidence="4">
    <location>
        <begin position="89"/>
        <end position="104"/>
    </location>
</feature>
<sequence>MDGISWPTAWLCSLESMFQVPTEEPVKAGVVASQQRMANHAADRRDDDDLLDGDPAAPPPSLNPTRSMDPAPAGAHNLTPPEAGWPPELRLPPPPAEPPPPPPQAAGMDDSQFLGSIMGLPPPEAPPRQEAPAPLGPKRRGRPPKNKDGAGAGAGSGAALVPAPPKPARRKEDEEEVVCFICFDGGNLVVCDRRGCPKVYHPACIKRDEAFFQSRSKWNCGTHKVPEKYCIGKKMTNFALEILNLDKKEIIKMDTISNQDFTEWFENEKERLGHLRDRASETGRRKEYPLDHLTMT</sequence>
<evidence type="ECO:0000256" key="1">
    <source>
        <dbReference type="ARBA" id="ARBA00022723"/>
    </source>
</evidence>
<name>K4AJ40_SETIT</name>
<proteinExistence type="predicted"/>
<feature type="domain" description="Zinc finger PHD-type" evidence="5">
    <location>
        <begin position="178"/>
        <end position="224"/>
    </location>
</feature>
<reference evidence="7" key="2">
    <citation type="submission" date="2018-08" db="UniProtKB">
        <authorList>
            <consortium name="EnsemblPlants"/>
        </authorList>
    </citation>
    <scope>IDENTIFICATION</scope>
    <source>
        <strain evidence="7">Yugu1</strain>
    </source>
</reference>
<evidence type="ECO:0008006" key="9">
    <source>
        <dbReference type="Google" id="ProtNLM"/>
    </source>
</evidence>
<keyword evidence="3" id="KW-0862">Zinc</keyword>
<evidence type="ECO:0000256" key="2">
    <source>
        <dbReference type="ARBA" id="ARBA00022771"/>
    </source>
</evidence>
<dbReference type="CDD" id="cd15568">
    <property type="entry name" value="PHD5_NSD"/>
    <property type="match status" value="1"/>
</dbReference>
<dbReference type="InterPro" id="IPR001965">
    <property type="entry name" value="Znf_PHD"/>
</dbReference>
<accession>K4AJ40</accession>
<keyword evidence="1" id="KW-0479">Metal-binding</keyword>
<dbReference type="PANTHER" id="PTHR46695">
    <property type="entry name" value="ZINC FINGER CCCH DOMAIN-CONTAINING PROTEIN 44-RELATED"/>
    <property type="match status" value="1"/>
</dbReference>
<dbReference type="Gene3D" id="3.30.40.10">
    <property type="entry name" value="Zinc/RING finger domain, C3HC4 (zinc finger)"/>
    <property type="match status" value="1"/>
</dbReference>
<dbReference type="InterPro" id="IPR013083">
    <property type="entry name" value="Znf_RING/FYVE/PHD"/>
</dbReference>
<dbReference type="SMART" id="SM00719">
    <property type="entry name" value="Plus3"/>
    <property type="match status" value="1"/>
</dbReference>
<dbReference type="eggNOG" id="KOG1081">
    <property type="taxonomic scope" value="Eukaryota"/>
</dbReference>
<keyword evidence="2" id="KW-0863">Zinc-finger</keyword>
<evidence type="ECO:0000256" key="4">
    <source>
        <dbReference type="SAM" id="MobiDB-lite"/>
    </source>
</evidence>
<dbReference type="Gramene" id="KQK92995">
    <property type="protein sequence ID" value="KQK92995"/>
    <property type="gene ID" value="SETIT_038904mg"/>
</dbReference>
<feature type="domain" description="Plus3" evidence="6">
    <location>
        <begin position="180"/>
        <end position="270"/>
    </location>
</feature>
<dbReference type="Pfam" id="PF25980">
    <property type="entry name" value="NERD_plant"/>
    <property type="match status" value="1"/>
</dbReference>
<dbReference type="PANTHER" id="PTHR46695:SF20">
    <property type="entry name" value="ZINC FINGER CCCH DOMAIN-CONTAINING PROTEIN 19"/>
    <property type="match status" value="1"/>
</dbReference>
<dbReference type="EMBL" id="AGNK02006153">
    <property type="status" value="NOT_ANNOTATED_CDS"/>
    <property type="molecule type" value="Genomic_DNA"/>
</dbReference>
<dbReference type="InParanoid" id="K4AJ40"/>
<dbReference type="InterPro" id="IPR004343">
    <property type="entry name" value="Plus-3_dom"/>
</dbReference>
<dbReference type="SUPFAM" id="SSF159042">
    <property type="entry name" value="Plus3-like"/>
    <property type="match status" value="1"/>
</dbReference>
<dbReference type="EnsemblPlants" id="KQK92995">
    <property type="protein sequence ID" value="KQK92995"/>
    <property type="gene ID" value="SETIT_038904mg"/>
</dbReference>
<dbReference type="SMART" id="SM00249">
    <property type="entry name" value="PHD"/>
    <property type="match status" value="1"/>
</dbReference>
<evidence type="ECO:0000313" key="7">
    <source>
        <dbReference type="EnsemblPlants" id="KQK92995"/>
    </source>
</evidence>
<evidence type="ECO:0000313" key="8">
    <source>
        <dbReference type="Proteomes" id="UP000004995"/>
    </source>
</evidence>
<dbReference type="InterPro" id="IPR058668">
    <property type="entry name" value="NERD_dom"/>
</dbReference>
<dbReference type="Proteomes" id="UP000004995">
    <property type="component" value="Unassembled WGS sequence"/>
</dbReference>
<dbReference type="eggNOG" id="KOG1946">
    <property type="taxonomic scope" value="Eukaryota"/>
</dbReference>
<keyword evidence="8" id="KW-1185">Reference proteome</keyword>
<evidence type="ECO:0000256" key="3">
    <source>
        <dbReference type="ARBA" id="ARBA00022833"/>
    </source>
</evidence>
<protein>
    <recommendedName>
        <fullName evidence="9">Zinc finger PHD-type domain-containing protein</fullName>
    </recommendedName>
</protein>
<dbReference type="GO" id="GO:0003677">
    <property type="term" value="F:DNA binding"/>
    <property type="evidence" value="ECO:0007669"/>
    <property type="project" value="InterPro"/>
</dbReference>
<dbReference type="InterPro" id="IPR036128">
    <property type="entry name" value="Plus3-like_sf"/>
</dbReference>
<evidence type="ECO:0000259" key="5">
    <source>
        <dbReference type="SMART" id="SM00249"/>
    </source>
</evidence>
<evidence type="ECO:0000259" key="6">
    <source>
        <dbReference type="SMART" id="SM00719"/>
    </source>
</evidence>
<feature type="region of interest" description="Disordered" evidence="4">
    <location>
        <begin position="29"/>
        <end position="169"/>
    </location>
</feature>
<organism evidence="7 8">
    <name type="scientific">Setaria italica</name>
    <name type="common">Foxtail millet</name>
    <name type="synonym">Panicum italicum</name>
    <dbReference type="NCBI Taxonomy" id="4555"/>
    <lineage>
        <taxon>Eukaryota</taxon>
        <taxon>Viridiplantae</taxon>
        <taxon>Streptophyta</taxon>
        <taxon>Embryophyta</taxon>
        <taxon>Tracheophyta</taxon>
        <taxon>Spermatophyta</taxon>
        <taxon>Magnoliopsida</taxon>
        <taxon>Liliopsida</taxon>
        <taxon>Poales</taxon>
        <taxon>Poaceae</taxon>
        <taxon>PACMAD clade</taxon>
        <taxon>Panicoideae</taxon>
        <taxon>Panicodae</taxon>
        <taxon>Paniceae</taxon>
        <taxon>Cenchrinae</taxon>
        <taxon>Setaria</taxon>
    </lineage>
</organism>
<dbReference type="GO" id="GO:0008270">
    <property type="term" value="F:zinc ion binding"/>
    <property type="evidence" value="ECO:0007669"/>
    <property type="project" value="UniProtKB-KW"/>
</dbReference>